<evidence type="ECO:0000313" key="3">
    <source>
        <dbReference type="EMBL" id="MRZ07426.1"/>
    </source>
</evidence>
<proteinExistence type="predicted"/>
<evidence type="ECO:0000313" key="6">
    <source>
        <dbReference type="Proteomes" id="UP000471216"/>
    </source>
</evidence>
<dbReference type="RefSeq" id="WP_154398173.1">
    <property type="nucleotide sequence ID" value="NZ_CP157380.1"/>
</dbReference>
<dbReference type="Proteomes" id="UP000095332">
    <property type="component" value="Unassembled WGS sequence"/>
</dbReference>
<reference evidence="1 4" key="1">
    <citation type="submission" date="2015-09" db="EMBL/GenBank/DDBJ databases">
        <authorList>
            <consortium name="Pathogen Informatics"/>
        </authorList>
    </citation>
    <scope>NUCLEOTIDE SEQUENCE [LARGE SCALE GENOMIC DNA]</scope>
    <source>
        <strain evidence="1 4">2789STDY5834948</strain>
    </source>
</reference>
<reference evidence="5 6" key="2">
    <citation type="journal article" date="2019" name="Nat. Med.">
        <title>A library of human gut bacterial isolates paired with longitudinal multiomics data enables mechanistic microbiome research.</title>
        <authorList>
            <person name="Poyet M."/>
            <person name="Groussin M."/>
            <person name="Gibbons S.M."/>
            <person name="Avila-Pacheco J."/>
            <person name="Jiang X."/>
            <person name="Kearney S.M."/>
            <person name="Perrotta A.R."/>
            <person name="Berdy B."/>
            <person name="Zhao S."/>
            <person name="Lieberman T.D."/>
            <person name="Swanson P.K."/>
            <person name="Smith M."/>
            <person name="Roesemann S."/>
            <person name="Alexander J.E."/>
            <person name="Rich S.A."/>
            <person name="Livny J."/>
            <person name="Vlamakis H."/>
            <person name="Clish C."/>
            <person name="Bullock K."/>
            <person name="Deik A."/>
            <person name="Scott J."/>
            <person name="Pierce K.A."/>
            <person name="Xavier R.J."/>
            <person name="Alm E.J."/>
        </authorList>
    </citation>
    <scope>NUCLEOTIDE SEQUENCE [LARGE SCALE GENOMIC DNA]</scope>
    <source>
        <strain evidence="3 6">BIOML-A10</strain>
        <strain evidence="2 5">BIOML-A11</strain>
    </source>
</reference>
<gene>
    <name evidence="1" type="ORF">ERS852560_03263</name>
    <name evidence="3" type="ORF">GKD54_14655</name>
    <name evidence="2" type="ORF">GKD58_17275</name>
</gene>
<evidence type="ECO:0000313" key="2">
    <source>
        <dbReference type="EMBL" id="MRY85978.1"/>
    </source>
</evidence>
<dbReference type="Proteomes" id="UP000450599">
    <property type="component" value="Unassembled WGS sequence"/>
</dbReference>
<dbReference type="Proteomes" id="UP000471216">
    <property type="component" value="Unassembled WGS sequence"/>
</dbReference>
<sequence length="54" mass="5951">MEEQIILSVDLYDNALTEKQGDYTGKPHITGTLRNEDIALRGYTASPTKASRPA</sequence>
<evidence type="ECO:0000313" key="5">
    <source>
        <dbReference type="Proteomes" id="UP000450599"/>
    </source>
</evidence>
<accession>A0A174WLT1</accession>
<dbReference type="AlphaFoldDB" id="A0A174WLT1"/>
<organism evidence="1 4">
    <name type="scientific">Parabacteroides distasonis</name>
    <dbReference type="NCBI Taxonomy" id="823"/>
    <lineage>
        <taxon>Bacteria</taxon>
        <taxon>Pseudomonadati</taxon>
        <taxon>Bacteroidota</taxon>
        <taxon>Bacteroidia</taxon>
        <taxon>Bacteroidales</taxon>
        <taxon>Tannerellaceae</taxon>
        <taxon>Parabacteroides</taxon>
    </lineage>
</organism>
<dbReference type="EMBL" id="CZBM01000015">
    <property type="protein sequence ID" value="CUQ48002.1"/>
    <property type="molecule type" value="Genomic_DNA"/>
</dbReference>
<name>A0A174WLT1_PARDI</name>
<dbReference type="EMBL" id="WKMX01000013">
    <property type="protein sequence ID" value="MRZ07426.1"/>
    <property type="molecule type" value="Genomic_DNA"/>
</dbReference>
<evidence type="ECO:0000313" key="1">
    <source>
        <dbReference type="EMBL" id="CUQ48002.1"/>
    </source>
</evidence>
<dbReference type="EMBL" id="WKMW01000019">
    <property type="protein sequence ID" value="MRY85978.1"/>
    <property type="molecule type" value="Genomic_DNA"/>
</dbReference>
<protein>
    <submittedName>
        <fullName evidence="1">Uncharacterized protein</fullName>
    </submittedName>
</protein>
<evidence type="ECO:0000313" key="4">
    <source>
        <dbReference type="Proteomes" id="UP000095332"/>
    </source>
</evidence>